<protein>
    <submittedName>
        <fullName evidence="1">Uncharacterized protein</fullName>
    </submittedName>
</protein>
<dbReference type="EMBL" id="BMYM01000001">
    <property type="protein sequence ID" value="GHD29566.1"/>
    <property type="molecule type" value="Genomic_DNA"/>
</dbReference>
<comment type="caution">
    <text evidence="1">The sequence shown here is derived from an EMBL/GenBank/DDBJ whole genome shotgun (WGS) entry which is preliminary data.</text>
</comment>
<sequence length="79" mass="8749">MDVLPSHIKPECKQGFIDTWCQNGRIAVPPRSGGFIDLEILTFAETALINGKEAHLIIEGRTTRDVHVKHLAVAFKCHG</sequence>
<dbReference type="AlphaFoldDB" id="A0A918XF23"/>
<dbReference type="Proteomes" id="UP000644693">
    <property type="component" value="Unassembled WGS sequence"/>
</dbReference>
<reference evidence="1" key="1">
    <citation type="journal article" date="2014" name="Int. J. Syst. Evol. Microbiol.">
        <title>Complete genome sequence of Corynebacterium casei LMG S-19264T (=DSM 44701T), isolated from a smear-ripened cheese.</title>
        <authorList>
            <consortium name="US DOE Joint Genome Institute (JGI-PGF)"/>
            <person name="Walter F."/>
            <person name="Albersmeier A."/>
            <person name="Kalinowski J."/>
            <person name="Ruckert C."/>
        </authorList>
    </citation>
    <scope>NUCLEOTIDE SEQUENCE</scope>
    <source>
        <strain evidence="1">KCTC 23430</strain>
    </source>
</reference>
<proteinExistence type="predicted"/>
<gene>
    <name evidence="1" type="ORF">GCM10007053_10320</name>
</gene>
<reference evidence="1" key="2">
    <citation type="submission" date="2020-09" db="EMBL/GenBank/DDBJ databases">
        <authorList>
            <person name="Sun Q."/>
            <person name="Kim S."/>
        </authorList>
    </citation>
    <scope>NUCLEOTIDE SEQUENCE</scope>
    <source>
        <strain evidence="1">KCTC 23430</strain>
    </source>
</reference>
<organism evidence="1 2">
    <name type="scientific">Parahalioglobus pacificus</name>
    <dbReference type="NCBI Taxonomy" id="930806"/>
    <lineage>
        <taxon>Bacteria</taxon>
        <taxon>Pseudomonadati</taxon>
        <taxon>Pseudomonadota</taxon>
        <taxon>Gammaproteobacteria</taxon>
        <taxon>Cellvibrionales</taxon>
        <taxon>Halieaceae</taxon>
        <taxon>Parahalioglobus</taxon>
    </lineage>
</organism>
<evidence type="ECO:0000313" key="1">
    <source>
        <dbReference type="EMBL" id="GHD29566.1"/>
    </source>
</evidence>
<evidence type="ECO:0000313" key="2">
    <source>
        <dbReference type="Proteomes" id="UP000644693"/>
    </source>
</evidence>
<accession>A0A918XF23</accession>
<dbReference type="RefSeq" id="WP_189475747.1">
    <property type="nucleotide sequence ID" value="NZ_BMYM01000001.1"/>
</dbReference>
<name>A0A918XF23_9GAMM</name>
<keyword evidence="2" id="KW-1185">Reference proteome</keyword>